<dbReference type="InterPro" id="IPR035513">
    <property type="entry name" value="Invertase/methylesterase_inhib"/>
</dbReference>
<dbReference type="OrthoDB" id="10400511at2759"/>
<evidence type="ECO:0000313" key="5">
    <source>
        <dbReference type="Proteomes" id="UP000325081"/>
    </source>
</evidence>
<accession>A0A5A7QU70</accession>
<evidence type="ECO:0000256" key="1">
    <source>
        <dbReference type="ARBA" id="ARBA00022729"/>
    </source>
</evidence>
<name>A0A5A7QU70_STRAF</name>
<feature type="domain" description="Pectinesterase inhibitor" evidence="3">
    <location>
        <begin position="36"/>
        <end position="195"/>
    </location>
</feature>
<dbReference type="PANTHER" id="PTHR31080:SF296">
    <property type="entry name" value="OS05G0360900 PROTEIN"/>
    <property type="match status" value="1"/>
</dbReference>
<reference evidence="5" key="1">
    <citation type="journal article" date="2019" name="Curr. Biol.">
        <title>Genome Sequence of Striga asiatica Provides Insight into the Evolution of Plant Parasitism.</title>
        <authorList>
            <person name="Yoshida S."/>
            <person name="Kim S."/>
            <person name="Wafula E.K."/>
            <person name="Tanskanen J."/>
            <person name="Kim Y.M."/>
            <person name="Honaas L."/>
            <person name="Yang Z."/>
            <person name="Spallek T."/>
            <person name="Conn C.E."/>
            <person name="Ichihashi Y."/>
            <person name="Cheong K."/>
            <person name="Cui S."/>
            <person name="Der J.P."/>
            <person name="Gundlach H."/>
            <person name="Jiao Y."/>
            <person name="Hori C."/>
            <person name="Ishida J.K."/>
            <person name="Kasahara H."/>
            <person name="Kiba T."/>
            <person name="Kim M.S."/>
            <person name="Koo N."/>
            <person name="Laohavisit A."/>
            <person name="Lee Y.H."/>
            <person name="Lumba S."/>
            <person name="McCourt P."/>
            <person name="Mortimer J.C."/>
            <person name="Mutuku J.M."/>
            <person name="Nomura T."/>
            <person name="Sasaki-Sekimoto Y."/>
            <person name="Seto Y."/>
            <person name="Wang Y."/>
            <person name="Wakatake T."/>
            <person name="Sakakibara H."/>
            <person name="Demura T."/>
            <person name="Yamaguchi S."/>
            <person name="Yoneyama K."/>
            <person name="Manabe R.I."/>
            <person name="Nelson D.C."/>
            <person name="Schulman A.H."/>
            <person name="Timko M.P."/>
            <person name="dePamphilis C.W."/>
            <person name="Choi D."/>
            <person name="Shirasu K."/>
        </authorList>
    </citation>
    <scope>NUCLEOTIDE SEQUENCE [LARGE SCALE GENOMIC DNA]</scope>
    <source>
        <strain evidence="5">cv. UVA1</strain>
    </source>
</reference>
<organism evidence="4 5">
    <name type="scientific">Striga asiatica</name>
    <name type="common">Asiatic witchweed</name>
    <name type="synonym">Buchnera asiatica</name>
    <dbReference type="NCBI Taxonomy" id="4170"/>
    <lineage>
        <taxon>Eukaryota</taxon>
        <taxon>Viridiplantae</taxon>
        <taxon>Streptophyta</taxon>
        <taxon>Embryophyta</taxon>
        <taxon>Tracheophyta</taxon>
        <taxon>Spermatophyta</taxon>
        <taxon>Magnoliopsida</taxon>
        <taxon>eudicotyledons</taxon>
        <taxon>Gunneridae</taxon>
        <taxon>Pentapetalae</taxon>
        <taxon>asterids</taxon>
        <taxon>lamiids</taxon>
        <taxon>Lamiales</taxon>
        <taxon>Orobanchaceae</taxon>
        <taxon>Buchnereae</taxon>
        <taxon>Striga</taxon>
    </lineage>
</organism>
<evidence type="ECO:0000313" key="4">
    <source>
        <dbReference type="EMBL" id="GER48770.1"/>
    </source>
</evidence>
<dbReference type="SMART" id="SM00856">
    <property type="entry name" value="PMEI"/>
    <property type="match status" value="1"/>
</dbReference>
<keyword evidence="5" id="KW-1185">Reference proteome</keyword>
<sequence length="213" mass="23146">MKTSPLLLAAVLAAAAAFFLKTAAYTSSPPPNHKNTYKNFVLTQCNDKNVLYPHLCEQTLLPYANSIHGNLGKLAHKALNISLTRVQAMTSCISRQKSHDTNITAALADCNNTLATAQSYIKQSLQQMDSPAPPKQGGIVGENVKTWASAALTNEDTCKDGLSKYSTNTSSAAWAWQNCNSKYLVENVTSNALAFVNKYYSTPPRHPPPPPKY</sequence>
<proteinExistence type="predicted"/>
<dbReference type="PANTHER" id="PTHR31080">
    <property type="entry name" value="PECTINESTERASE INHIBITOR-LIKE"/>
    <property type="match status" value="1"/>
</dbReference>
<gene>
    <name evidence="4" type="ORF">STAS_25955</name>
</gene>
<protein>
    <submittedName>
        <fullName evidence="4">Plant invertase/pectin methylesterase inhibitor</fullName>
    </submittedName>
</protein>
<keyword evidence="1 2" id="KW-0732">Signal</keyword>
<dbReference type="InterPro" id="IPR051955">
    <property type="entry name" value="PME_Inhibitor"/>
</dbReference>
<dbReference type="Pfam" id="PF04043">
    <property type="entry name" value="PMEI"/>
    <property type="match status" value="1"/>
</dbReference>
<evidence type="ECO:0000256" key="2">
    <source>
        <dbReference type="SAM" id="SignalP"/>
    </source>
</evidence>
<feature type="signal peptide" evidence="2">
    <location>
        <begin position="1"/>
        <end position="24"/>
    </location>
</feature>
<dbReference type="NCBIfam" id="TIGR01614">
    <property type="entry name" value="PME_inhib"/>
    <property type="match status" value="1"/>
</dbReference>
<dbReference type="EMBL" id="BKCP01008293">
    <property type="protein sequence ID" value="GER48770.1"/>
    <property type="molecule type" value="Genomic_DNA"/>
</dbReference>
<comment type="caution">
    <text evidence="4">The sequence shown here is derived from an EMBL/GenBank/DDBJ whole genome shotgun (WGS) entry which is preliminary data.</text>
</comment>
<dbReference type="Gene3D" id="1.20.140.40">
    <property type="entry name" value="Invertase/pectin methylesterase inhibitor family protein"/>
    <property type="match status" value="1"/>
</dbReference>
<dbReference type="CDD" id="cd15798">
    <property type="entry name" value="PMEI-like_3"/>
    <property type="match status" value="1"/>
</dbReference>
<dbReference type="Proteomes" id="UP000325081">
    <property type="component" value="Unassembled WGS sequence"/>
</dbReference>
<dbReference type="InterPro" id="IPR006501">
    <property type="entry name" value="Pectinesterase_inhib_dom"/>
</dbReference>
<feature type="chain" id="PRO_5023059826" evidence="2">
    <location>
        <begin position="25"/>
        <end position="213"/>
    </location>
</feature>
<evidence type="ECO:0000259" key="3">
    <source>
        <dbReference type="SMART" id="SM00856"/>
    </source>
</evidence>
<dbReference type="SUPFAM" id="SSF101148">
    <property type="entry name" value="Plant invertase/pectin methylesterase inhibitor"/>
    <property type="match status" value="1"/>
</dbReference>
<dbReference type="AlphaFoldDB" id="A0A5A7QU70"/>
<dbReference type="GO" id="GO:0004857">
    <property type="term" value="F:enzyme inhibitor activity"/>
    <property type="evidence" value="ECO:0007669"/>
    <property type="project" value="InterPro"/>
</dbReference>